<feature type="signal peptide" evidence="1">
    <location>
        <begin position="1"/>
        <end position="19"/>
    </location>
</feature>
<evidence type="ECO:0000313" key="2">
    <source>
        <dbReference type="EMBL" id="CAH2236514.1"/>
    </source>
</evidence>
<organism evidence="2 3">
    <name type="scientific">Pararge aegeria aegeria</name>
    <dbReference type="NCBI Taxonomy" id="348720"/>
    <lineage>
        <taxon>Eukaryota</taxon>
        <taxon>Metazoa</taxon>
        <taxon>Ecdysozoa</taxon>
        <taxon>Arthropoda</taxon>
        <taxon>Hexapoda</taxon>
        <taxon>Insecta</taxon>
        <taxon>Pterygota</taxon>
        <taxon>Neoptera</taxon>
        <taxon>Endopterygota</taxon>
        <taxon>Lepidoptera</taxon>
        <taxon>Glossata</taxon>
        <taxon>Ditrysia</taxon>
        <taxon>Papilionoidea</taxon>
        <taxon>Nymphalidae</taxon>
        <taxon>Satyrinae</taxon>
        <taxon>Satyrini</taxon>
        <taxon>Parargina</taxon>
        <taxon>Pararge</taxon>
    </lineage>
</organism>
<reference evidence="2" key="1">
    <citation type="submission" date="2022-03" db="EMBL/GenBank/DDBJ databases">
        <authorList>
            <person name="Lindestad O."/>
        </authorList>
    </citation>
    <scope>NUCLEOTIDE SEQUENCE</scope>
</reference>
<evidence type="ECO:0000256" key="1">
    <source>
        <dbReference type="SAM" id="SignalP"/>
    </source>
</evidence>
<keyword evidence="1" id="KW-0732">Signal</keyword>
<accession>A0A8S4RGN4</accession>
<dbReference type="AlphaFoldDB" id="A0A8S4RGN4"/>
<gene>
    <name evidence="2" type="primary">jg7999</name>
    <name evidence="2" type="ORF">PAEG_LOCUS13887</name>
</gene>
<sequence length="71" mass="7589">MCVGKLEAVICILVCVVLAVEVREQHGTTKLVANSCYLCPWRLPRPALNAAIRNVCAEANELSKLALAAAP</sequence>
<feature type="chain" id="PRO_5035899307" evidence="1">
    <location>
        <begin position="20"/>
        <end position="71"/>
    </location>
</feature>
<comment type="caution">
    <text evidence="2">The sequence shown here is derived from an EMBL/GenBank/DDBJ whole genome shotgun (WGS) entry which is preliminary data.</text>
</comment>
<proteinExistence type="predicted"/>
<keyword evidence="3" id="KW-1185">Reference proteome</keyword>
<evidence type="ECO:0000313" key="3">
    <source>
        <dbReference type="Proteomes" id="UP000838756"/>
    </source>
</evidence>
<dbReference type="Proteomes" id="UP000838756">
    <property type="component" value="Unassembled WGS sequence"/>
</dbReference>
<name>A0A8S4RGN4_9NEOP</name>
<protein>
    <submittedName>
        <fullName evidence="2">Jg7999 protein</fullName>
    </submittedName>
</protein>
<dbReference type="EMBL" id="CAKXAJ010025209">
    <property type="protein sequence ID" value="CAH2236514.1"/>
    <property type="molecule type" value="Genomic_DNA"/>
</dbReference>